<evidence type="ECO:0000256" key="6">
    <source>
        <dbReference type="ARBA" id="ARBA00049486"/>
    </source>
</evidence>
<proteinExistence type="inferred from homology"/>
<dbReference type="PIRSF" id="PIRSF000441">
    <property type="entry name" value="CysE"/>
    <property type="match status" value="1"/>
</dbReference>
<evidence type="ECO:0000256" key="1">
    <source>
        <dbReference type="ARBA" id="ARBA00007274"/>
    </source>
</evidence>
<comment type="catalytic activity">
    <reaction evidence="6 7">
        <text>L-serine + acetyl-CoA = O-acetyl-L-serine + CoA</text>
        <dbReference type="Rhea" id="RHEA:24560"/>
        <dbReference type="ChEBI" id="CHEBI:33384"/>
        <dbReference type="ChEBI" id="CHEBI:57287"/>
        <dbReference type="ChEBI" id="CHEBI:57288"/>
        <dbReference type="ChEBI" id="CHEBI:58340"/>
        <dbReference type="EC" id="2.3.1.30"/>
    </reaction>
</comment>
<dbReference type="FunFam" id="2.160.10.10:FF:000007">
    <property type="entry name" value="Serine acetyltransferase"/>
    <property type="match status" value="1"/>
</dbReference>
<evidence type="ECO:0000256" key="4">
    <source>
        <dbReference type="ARBA" id="ARBA00022737"/>
    </source>
</evidence>
<dbReference type="Gene3D" id="2.160.10.10">
    <property type="entry name" value="Hexapeptide repeat proteins"/>
    <property type="match status" value="1"/>
</dbReference>
<dbReference type="GO" id="GO:0009001">
    <property type="term" value="F:serine O-acetyltransferase activity"/>
    <property type="evidence" value="ECO:0007669"/>
    <property type="project" value="UniProtKB-EC"/>
</dbReference>
<gene>
    <name evidence="8" type="ORF">C0189_00940</name>
</gene>
<dbReference type="PROSITE" id="PS00101">
    <property type="entry name" value="HEXAPEP_TRANSFERASES"/>
    <property type="match status" value="1"/>
</dbReference>
<dbReference type="InterPro" id="IPR018357">
    <property type="entry name" value="Hexapep_transf_CS"/>
</dbReference>
<name>A0A2J6WFL5_9BACT</name>
<dbReference type="InterPro" id="IPR042122">
    <property type="entry name" value="Ser_AcTrfase_N_sf"/>
</dbReference>
<dbReference type="Pfam" id="PF14602">
    <property type="entry name" value="Hexapep_2"/>
    <property type="match status" value="1"/>
</dbReference>
<comment type="similarity">
    <text evidence="1 7">Belongs to the transferase hexapeptide repeat family.</text>
</comment>
<dbReference type="CDD" id="cd03354">
    <property type="entry name" value="LbH_SAT"/>
    <property type="match status" value="1"/>
</dbReference>
<dbReference type="InterPro" id="IPR005881">
    <property type="entry name" value="Ser_O-AcTrfase"/>
</dbReference>
<comment type="caution">
    <text evidence="8">The sequence shown here is derived from an EMBL/GenBank/DDBJ whole genome shotgun (WGS) entry which is preliminary data.</text>
</comment>
<dbReference type="AlphaFoldDB" id="A0A2J6WFL5"/>
<evidence type="ECO:0000313" key="9">
    <source>
        <dbReference type="Proteomes" id="UP000237040"/>
    </source>
</evidence>
<dbReference type="SUPFAM" id="SSF51161">
    <property type="entry name" value="Trimeric LpxA-like enzymes"/>
    <property type="match status" value="1"/>
</dbReference>
<dbReference type="EMBL" id="PNIL01000015">
    <property type="protein sequence ID" value="PMP68556.1"/>
    <property type="molecule type" value="Genomic_DNA"/>
</dbReference>
<keyword evidence="5 7" id="KW-0012">Acyltransferase</keyword>
<dbReference type="InterPro" id="IPR045304">
    <property type="entry name" value="LbH_SAT"/>
</dbReference>
<organism evidence="8 9">
    <name type="scientific">Caldisericum exile</name>
    <dbReference type="NCBI Taxonomy" id="693075"/>
    <lineage>
        <taxon>Bacteria</taxon>
        <taxon>Pseudomonadati</taxon>
        <taxon>Caldisericota/Cryosericota group</taxon>
        <taxon>Caldisericota</taxon>
        <taxon>Caldisericia</taxon>
        <taxon>Caldisericales</taxon>
        <taxon>Caldisericaceae</taxon>
        <taxon>Caldisericum</taxon>
    </lineage>
</organism>
<dbReference type="EC" id="2.3.1.30" evidence="7"/>
<dbReference type="InterPro" id="IPR053376">
    <property type="entry name" value="Serine_acetyltransferase"/>
</dbReference>
<protein>
    <recommendedName>
        <fullName evidence="7">Serine acetyltransferase</fullName>
        <ecNumber evidence="7">2.3.1.30</ecNumber>
    </recommendedName>
</protein>
<dbReference type="Pfam" id="PF00132">
    <property type="entry name" value="Hexapep"/>
    <property type="match status" value="1"/>
</dbReference>
<keyword evidence="4" id="KW-0677">Repeat</keyword>
<dbReference type="NCBIfam" id="NF041874">
    <property type="entry name" value="EPS_EpsC"/>
    <property type="match status" value="1"/>
</dbReference>
<keyword evidence="3 7" id="KW-0808">Transferase</keyword>
<evidence type="ECO:0000256" key="7">
    <source>
        <dbReference type="PIRNR" id="PIRNR000441"/>
    </source>
</evidence>
<evidence type="ECO:0000256" key="5">
    <source>
        <dbReference type="ARBA" id="ARBA00023315"/>
    </source>
</evidence>
<evidence type="ECO:0000256" key="3">
    <source>
        <dbReference type="ARBA" id="ARBA00022679"/>
    </source>
</evidence>
<evidence type="ECO:0000256" key="2">
    <source>
        <dbReference type="ARBA" id="ARBA00022605"/>
    </source>
</evidence>
<evidence type="ECO:0000313" key="8">
    <source>
        <dbReference type="EMBL" id="PMP68556.1"/>
    </source>
</evidence>
<dbReference type="Proteomes" id="UP000237040">
    <property type="component" value="Unassembled WGS sequence"/>
</dbReference>
<dbReference type="Gene3D" id="1.10.3130.10">
    <property type="entry name" value="serine acetyltransferase, domain 1"/>
    <property type="match status" value="1"/>
</dbReference>
<dbReference type="InterPro" id="IPR001451">
    <property type="entry name" value="Hexapep"/>
</dbReference>
<sequence length="181" mass="19967">MDVKNLLLQILEDLRFYRENDPSVESPLEIIFTPSFRGLLNYRIYHALYKSGHKVLAKLLYIRTKLKYNMDIHPGAVLETPVMIDHGFGVVIGETAYVGKNTIIYHGVTLGARRVESGKRHPTIGRNCLIGNHASILGNITIGDFVKIGANSVVLEDIPPYSTVVGVKAKIVKGGANEKVA</sequence>
<dbReference type="PANTHER" id="PTHR42811">
    <property type="entry name" value="SERINE ACETYLTRANSFERASE"/>
    <property type="match status" value="1"/>
</dbReference>
<dbReference type="InterPro" id="IPR011004">
    <property type="entry name" value="Trimer_LpxA-like_sf"/>
</dbReference>
<keyword evidence="2" id="KW-0028">Amino-acid biosynthesis</keyword>
<accession>A0A2J6WFL5</accession>
<dbReference type="GO" id="GO:0005737">
    <property type="term" value="C:cytoplasm"/>
    <property type="evidence" value="ECO:0007669"/>
    <property type="project" value="InterPro"/>
</dbReference>
<dbReference type="GO" id="GO:0006535">
    <property type="term" value="P:cysteine biosynthetic process from serine"/>
    <property type="evidence" value="ECO:0007669"/>
    <property type="project" value="InterPro"/>
</dbReference>
<dbReference type="RefSeq" id="WP_424586762.1">
    <property type="nucleotide sequence ID" value="NZ_JBNARP010000016.1"/>
</dbReference>
<reference evidence="8 9" key="1">
    <citation type="submission" date="2018-01" db="EMBL/GenBank/DDBJ databases">
        <title>Metagenomic assembled genomes from two thermal pools in the Uzon Caldera, Kamchatka, Russia.</title>
        <authorList>
            <person name="Wilkins L."/>
            <person name="Ettinger C."/>
        </authorList>
    </citation>
    <scope>NUCLEOTIDE SEQUENCE [LARGE SCALE GENOMIC DNA]</scope>
    <source>
        <strain evidence="8">ZAV-07</strain>
    </source>
</reference>